<feature type="compositionally biased region" description="Acidic residues" evidence="9">
    <location>
        <begin position="424"/>
        <end position="433"/>
    </location>
</feature>
<keyword evidence="7" id="KW-0479">Metal-binding</keyword>
<gene>
    <name evidence="12" type="ORF">NAEGRDRAFT_67060</name>
</gene>
<comment type="similarity">
    <text evidence="3">Belongs to the VPS8 family.</text>
</comment>
<dbReference type="Gene3D" id="1.10.8.270">
    <property type="entry name" value="putative rabgap domain of human tbc1 domain family member 14 like domains"/>
    <property type="match status" value="1"/>
</dbReference>
<dbReference type="PROSITE" id="PS50089">
    <property type="entry name" value="ZF_RING_2"/>
    <property type="match status" value="1"/>
</dbReference>
<dbReference type="InterPro" id="IPR001680">
    <property type="entry name" value="WD40_rpt"/>
</dbReference>
<dbReference type="InterPro" id="IPR015943">
    <property type="entry name" value="WD40/YVTN_repeat-like_dom_sf"/>
</dbReference>
<dbReference type="GO" id="GO:0034451">
    <property type="term" value="C:centriolar satellite"/>
    <property type="evidence" value="ECO:0007669"/>
    <property type="project" value="UniProtKB-SubCell"/>
</dbReference>
<dbReference type="GO" id="GO:0008270">
    <property type="term" value="F:zinc ion binding"/>
    <property type="evidence" value="ECO:0007669"/>
    <property type="project" value="UniProtKB-KW"/>
</dbReference>
<sequence>MPLNPFKSKGPINHNLTEEEDHDTIHEDGLKLLNDTDELQINYQWCSIVNYGFPEPQSNDDPEVYQAYTQWIKSKREKVYEESSKAWKHYIDECGGIQGKLLKSDSARKTVKALVRKHSIPSWYRRHVWIQITGVDKKMKENRGYYKKILEVHKGQTCPNEAQIDLDLCRTFPSHPFFCNSHSIGRSQMKNVLTAFSWRNPYVSYCQSLNYIVGSLLLHCGEEEAFWLLVTLLEDILPANYYNPELTGMRVDSYVLDELIKERLPKLHAHLHKFGVETTAFASGWFMRLFIEVFPIETSMRVLDLVFSEGTKILFRVAMSYLKLHDTALEQRLHMGEVLHYLNHSTRRLYDHSILFKQCFSFYNLKIKQITEYREKFTDIVDAESKEMERRRRELRKREEAKRKQIEEQNLEERKQSLSNGTEQDGEESAASEEVERQQQLKGAKYNDSDEEELSLDLDSDELGGQDDTLDDLSDNDSEYHLGTGTKITFNLQNNKEHGEVEQLDQIEELEKQIAMMKMDQKDEDKSNQTLQRILTEPIFTDELSLGKELDDFLEELDIHSSANETSTVSKSIDDKSKKDITKSILKNEKLKAMSTEIYKPSVNAKVGKVVSIRVSKKYTAFGTDRGLILIFSSDDQELKCILGNTTGVENVSTGKVSSLSFSFQEDWLVAGYEKGVIIVWDVLKASVIKRIDDAFTSPVVNVAFLTDMYSIIASELFSSTLKCFALSKVLFRYSYSLMFQMSVGDDPIITFAVIPKDSSKSYLAVGTRSGKLLLYSMGKTLVPDGDPVSFGYPLYGKGLLPYLALANSSSNSKTGIVAFAYGKDVHIIDISKDGKKDIIFNSELTSDVCGLGWFDEKSLVVMTADQEVLLFDVRVDDTSVIETEDITFTNPLDHYAMQGSKHSSYDINSRGFVVLGEHGLVKISIKPWEERIYQLSDAGLWKEALELTHEFYTGKGKCVFGLPADAALDILAAKTVGLVTEYLRLSLTGSEYKDDYIYKLVGSTCIDNCMKVGREDVVFSAVHTTFEECGKTQIFLELLEPFILSGALKSIPWPIFQGFISNFKTQQERLDTLIMRLDLQQYNMYDKIIQFCRECSLLKTYVHVTNIYQREYVEPLERILEEYGESREREVAEVILYFFERYLVGNVPEHEDLVTDIKKDVVDFIFDEEEDGDRDPTSAFHSIVRHYPEKLFDVLEIAMNDDSATNPWDEDFTQENLIEYILRLQLPHQFMKHPSFYDGRIAFFSFYAKFLAKGILKAEDYNILLVIFTFLSEDILRRLRNCTDDKEKQRILSLREDREERFIEILEKRKTYYDKTKFMELAKRFDLYKLAKFFMSSTQKYQWYLEVNLKRLFEITWSQIPELAETLVVDLSFSNACHQHVVMTIQKLLDEERDPERYRTLRFFFYCYITSLLLDPTSENGSLNMNEVAKRGISVEELTYTYLQMVCDFEDNKKVKEYLQQQGSGLDVDKCMKICKDVPEAKSFLLERTGEVKHALNEILRELEHTVDLLKLKLIDEVSRKRNAAFEKNFDEISKDFNLITDDPPVYCPNEPIIEQMKVLQQKPKIKLPKVTLKEGYDAGEKAELTDVLTCHESRNLVKELKTAINLCCENSERKTLDDSEVRQLWFRLLNTFVLLQRKLRYGFLEGKPLSVSKREESSVFQKKIVDSEGFDEFDLEDTQLDEFDIIKEEIVDTNTEIIKIEKDLNAERELHDPDEERIERLQIKLKKKKDHIHNLQMQLKSLEEKEKLEKQLEEERNNDPTAPHNIQKLANLWLQRCNSLYIRIILSEMMRYVDIPSILNDIVTEHDSDAFGNVKVTIMRLLDNYSYESGLLKQSNELISYDIFNIGNQLHRDLNSALKPNSLYCFLCGNPLGKKTMEESSMCRIFPCGHAFHVNCIGIKQVACVHCENKDEKELIQIAKTSRTYIMEGRKVNEEEVRGKFFDFHQVKSTVDKALDKRPPIDLLDDLSLKKKGGNAKKKNAADIALEQLSAPSSSSVTRLTGVKILQLAPENLGNGRSNNRSNANKVTLVAIDEHAEDEILTRDRTSTLTQQKTKRRIGPVQKITIVDFEEIVKEIEEMYD</sequence>
<evidence type="ECO:0000256" key="4">
    <source>
        <dbReference type="ARBA" id="ARBA00014199"/>
    </source>
</evidence>
<dbReference type="GO" id="GO:0034058">
    <property type="term" value="P:endosomal vesicle fusion"/>
    <property type="evidence" value="ECO:0007669"/>
    <property type="project" value="TreeGrafter"/>
</dbReference>
<dbReference type="eggNOG" id="KOG2079">
    <property type="taxonomic scope" value="Eukaryota"/>
</dbReference>
<organism evidence="13">
    <name type="scientific">Naegleria gruberi</name>
    <name type="common">Amoeba</name>
    <dbReference type="NCBI Taxonomy" id="5762"/>
    <lineage>
        <taxon>Eukaryota</taxon>
        <taxon>Discoba</taxon>
        <taxon>Heterolobosea</taxon>
        <taxon>Tetramitia</taxon>
        <taxon>Eutetramitia</taxon>
        <taxon>Vahlkampfiidae</taxon>
        <taxon>Naegleria</taxon>
    </lineage>
</organism>
<dbReference type="SMART" id="SM00164">
    <property type="entry name" value="TBC"/>
    <property type="match status" value="1"/>
</dbReference>
<dbReference type="InParanoid" id="D2VDW0"/>
<feature type="coiled-coil region" evidence="8">
    <location>
        <begin position="1720"/>
        <end position="1760"/>
    </location>
</feature>
<feature type="domain" description="Rab-GAP TBC" evidence="10">
    <location>
        <begin position="119"/>
        <end position="310"/>
    </location>
</feature>
<name>D2VDW0_NAEGR</name>
<evidence type="ECO:0000313" key="13">
    <source>
        <dbReference type="Proteomes" id="UP000006671"/>
    </source>
</evidence>
<feature type="domain" description="RING-type" evidence="11">
    <location>
        <begin position="1867"/>
        <end position="1910"/>
    </location>
</feature>
<dbReference type="VEuPathDB" id="AmoebaDB:NAEGRDRAFT_67060"/>
<accession>D2VDW0</accession>
<dbReference type="SUPFAM" id="SSF50978">
    <property type="entry name" value="WD40 repeat-like"/>
    <property type="match status" value="1"/>
</dbReference>
<keyword evidence="7" id="KW-0862">Zinc</keyword>
<dbReference type="Pfam" id="PF23410">
    <property type="entry name" value="Beta-prop_VPS8"/>
    <property type="match status" value="1"/>
</dbReference>
<protein>
    <recommendedName>
        <fullName evidence="4">TBC1 domain family member 31</fullName>
    </recommendedName>
</protein>
<dbReference type="InterPro" id="IPR001841">
    <property type="entry name" value="Znf_RING"/>
</dbReference>
<evidence type="ECO:0000256" key="9">
    <source>
        <dbReference type="SAM" id="MobiDB-lite"/>
    </source>
</evidence>
<keyword evidence="13" id="KW-1185">Reference proteome</keyword>
<evidence type="ECO:0000256" key="6">
    <source>
        <dbReference type="ARBA" id="ARBA00034464"/>
    </source>
</evidence>
<dbReference type="InterPro" id="IPR045111">
    <property type="entry name" value="Vps41/Vps8"/>
</dbReference>
<feature type="region of interest" description="Disordered" evidence="9">
    <location>
        <begin position="1"/>
        <end position="23"/>
    </location>
</feature>
<dbReference type="EMBL" id="GG738865">
    <property type="protein sequence ID" value="EFC45065.1"/>
    <property type="molecule type" value="Genomic_DNA"/>
</dbReference>
<feature type="region of interest" description="Disordered" evidence="9">
    <location>
        <begin position="388"/>
        <end position="478"/>
    </location>
</feature>
<reference evidence="12 13" key="1">
    <citation type="journal article" date="2010" name="Cell">
        <title>The genome of Naegleria gruberi illuminates early eukaryotic versatility.</title>
        <authorList>
            <person name="Fritz-Laylin L.K."/>
            <person name="Prochnik S.E."/>
            <person name="Ginger M.L."/>
            <person name="Dacks J.B."/>
            <person name="Carpenter M.L."/>
            <person name="Field M.C."/>
            <person name="Kuo A."/>
            <person name="Paredez A."/>
            <person name="Chapman J."/>
            <person name="Pham J."/>
            <person name="Shu S."/>
            <person name="Neupane R."/>
            <person name="Cipriano M."/>
            <person name="Mancuso J."/>
            <person name="Tu H."/>
            <person name="Salamov A."/>
            <person name="Lindquist E."/>
            <person name="Shapiro H."/>
            <person name="Lucas S."/>
            <person name="Grigoriev I.V."/>
            <person name="Cande W.Z."/>
            <person name="Fulton C."/>
            <person name="Rokhsar D.S."/>
            <person name="Dawson S.C."/>
        </authorList>
    </citation>
    <scope>NUCLEOTIDE SEQUENCE [LARGE SCALE GENOMIC DNA]</scope>
    <source>
        <strain evidence="12 13">NEG-M</strain>
    </source>
</reference>
<evidence type="ECO:0000259" key="10">
    <source>
        <dbReference type="PROSITE" id="PS50086"/>
    </source>
</evidence>
<evidence type="ECO:0000259" key="11">
    <source>
        <dbReference type="PROSITE" id="PS50089"/>
    </source>
</evidence>
<dbReference type="Proteomes" id="UP000006671">
    <property type="component" value="Unassembled WGS sequence"/>
</dbReference>
<dbReference type="GO" id="GO:0005770">
    <property type="term" value="C:late endosome"/>
    <property type="evidence" value="ECO:0007669"/>
    <property type="project" value="TreeGrafter"/>
</dbReference>
<evidence type="ECO:0000256" key="3">
    <source>
        <dbReference type="ARBA" id="ARBA00009422"/>
    </source>
</evidence>
<dbReference type="STRING" id="5762.D2VDW0"/>
<dbReference type="PANTHER" id="PTHR12616:SF8">
    <property type="entry name" value="VACUOLAR PROTEIN SORTING-ASSOCIATED PROTEIN 8 HOMOLOG"/>
    <property type="match status" value="1"/>
</dbReference>
<dbReference type="InterPro" id="IPR036322">
    <property type="entry name" value="WD40_repeat_dom_sf"/>
</dbReference>
<dbReference type="PANTHER" id="PTHR12616">
    <property type="entry name" value="VACUOLAR PROTEIN SORTING VPS41"/>
    <property type="match status" value="1"/>
</dbReference>
<keyword evidence="8" id="KW-0175">Coiled coil</keyword>
<dbReference type="SMART" id="SM00320">
    <property type="entry name" value="WD40"/>
    <property type="match status" value="3"/>
</dbReference>
<dbReference type="KEGG" id="ngr:NAEGRDRAFT_67060"/>
<dbReference type="Gene3D" id="1.10.472.80">
    <property type="entry name" value="Ypt/Rab-GAP domain of gyp1p, domain 3"/>
    <property type="match status" value="1"/>
</dbReference>
<keyword evidence="7" id="KW-0863">Zinc-finger</keyword>
<dbReference type="InterPro" id="IPR035969">
    <property type="entry name" value="Rab-GAP_TBC_sf"/>
</dbReference>
<evidence type="ECO:0000256" key="2">
    <source>
        <dbReference type="ARBA" id="ARBA00004607"/>
    </source>
</evidence>
<dbReference type="Gene3D" id="2.130.10.10">
    <property type="entry name" value="YVTN repeat-like/Quinoprotein amine dehydrogenase"/>
    <property type="match status" value="1"/>
</dbReference>
<dbReference type="Pfam" id="PF00566">
    <property type="entry name" value="RabGAP-TBC"/>
    <property type="match status" value="1"/>
</dbReference>
<keyword evidence="5" id="KW-0970">Cilium biogenesis/degradation</keyword>
<dbReference type="SUPFAM" id="SSF57850">
    <property type="entry name" value="RING/U-box"/>
    <property type="match status" value="1"/>
</dbReference>
<dbReference type="InterPro" id="IPR000195">
    <property type="entry name" value="Rab-GAP-TBC_dom"/>
</dbReference>
<feature type="compositionally biased region" description="Acidic residues" evidence="9">
    <location>
        <begin position="449"/>
        <end position="477"/>
    </location>
</feature>
<comment type="function">
    <text evidence="6">Molecular adapter which is involved in cilium biogenesis. Part of a functional complex including OFD1 a centriolar protein involved in cilium assembly. Could regulate the cAMP-dependent phosphorylation of OFD1, and its subsequent ubiquitination by PJA2 which ultimately leads to its proteasomal degradation.</text>
</comment>
<evidence type="ECO:0000256" key="1">
    <source>
        <dbReference type="ARBA" id="ARBA00004120"/>
    </source>
</evidence>
<feature type="coiled-coil region" evidence="8">
    <location>
        <begin position="500"/>
        <end position="527"/>
    </location>
</feature>
<dbReference type="OrthoDB" id="289913at2759"/>
<dbReference type="FunFam" id="1.10.8.270:FF:000026">
    <property type="entry name" value="TBC (Tre-2/Bub2/Cdc16) domain family"/>
    <property type="match status" value="1"/>
</dbReference>
<dbReference type="PROSITE" id="PS50086">
    <property type="entry name" value="TBC_RABGAP"/>
    <property type="match status" value="1"/>
</dbReference>
<evidence type="ECO:0000256" key="5">
    <source>
        <dbReference type="ARBA" id="ARBA00022794"/>
    </source>
</evidence>
<dbReference type="InterPro" id="IPR025941">
    <property type="entry name" value="Vps8_central_dom"/>
</dbReference>
<evidence type="ECO:0000256" key="8">
    <source>
        <dbReference type="SAM" id="Coils"/>
    </source>
</evidence>
<dbReference type="eggNOG" id="KOG2058">
    <property type="taxonomic scope" value="Eukaryota"/>
</dbReference>
<dbReference type="RefSeq" id="XP_002677809.1">
    <property type="nucleotide sequence ID" value="XM_002677763.1"/>
</dbReference>
<dbReference type="GeneID" id="8850279"/>
<feature type="compositionally biased region" description="Basic and acidic residues" evidence="9">
    <location>
        <begin position="388"/>
        <end position="416"/>
    </location>
</feature>
<dbReference type="Pfam" id="PF12816">
    <property type="entry name" value="TPR_Vps8"/>
    <property type="match status" value="1"/>
</dbReference>
<dbReference type="GO" id="GO:0006623">
    <property type="term" value="P:protein targeting to vacuole"/>
    <property type="evidence" value="ECO:0007669"/>
    <property type="project" value="InterPro"/>
</dbReference>
<dbReference type="SUPFAM" id="SSF47923">
    <property type="entry name" value="Ypt/Rab-GAP domain of gyp1p"/>
    <property type="match status" value="2"/>
</dbReference>
<evidence type="ECO:0000313" key="12">
    <source>
        <dbReference type="EMBL" id="EFC45065.1"/>
    </source>
</evidence>
<comment type="subcellular location">
    <subcellularLocation>
        <location evidence="1">Cytoplasm</location>
        <location evidence="1">Cytoskeleton</location>
        <location evidence="1">Cilium basal body</location>
    </subcellularLocation>
    <subcellularLocation>
        <location evidence="2">Cytoplasm</location>
        <location evidence="2">Cytoskeleton</location>
        <location evidence="2">Microtubule organizing center</location>
        <location evidence="2">Centrosome</location>
        <location evidence="2">Centriolar satellite</location>
    </subcellularLocation>
</comment>
<dbReference type="GO" id="GO:0030897">
    <property type="term" value="C:HOPS complex"/>
    <property type="evidence" value="ECO:0007669"/>
    <property type="project" value="TreeGrafter"/>
</dbReference>
<evidence type="ECO:0000256" key="7">
    <source>
        <dbReference type="PROSITE-ProRule" id="PRU00175"/>
    </source>
</evidence>
<dbReference type="GO" id="GO:0030030">
    <property type="term" value="P:cell projection organization"/>
    <property type="evidence" value="ECO:0007669"/>
    <property type="project" value="UniProtKB-KW"/>
</dbReference>
<proteinExistence type="inferred from homology"/>